<proteinExistence type="predicted"/>
<sequence length="78" mass="8957">MAQFIPFPTLKSSIPVPIQGVPPPPSSLQNLHRTSFSQSIYREKTCSFFGGSFSYILLCFFSLSHYLLRFRHNQLPSY</sequence>
<keyword evidence="3" id="KW-1185">Reference proteome</keyword>
<evidence type="ECO:0000313" key="3">
    <source>
        <dbReference type="Proteomes" id="UP000807306"/>
    </source>
</evidence>
<comment type="caution">
    <text evidence="2">The sequence shown here is derived from an EMBL/GenBank/DDBJ whole genome shotgun (WGS) entry which is preliminary data.</text>
</comment>
<accession>A0A9P6JVK0</accession>
<keyword evidence="1" id="KW-1133">Transmembrane helix</keyword>
<dbReference type="Proteomes" id="UP000807306">
    <property type="component" value="Unassembled WGS sequence"/>
</dbReference>
<name>A0A9P6JVK0_9AGAR</name>
<protein>
    <submittedName>
        <fullName evidence="2">Uncharacterized protein</fullName>
    </submittedName>
</protein>
<dbReference type="AlphaFoldDB" id="A0A9P6JVK0"/>
<feature type="transmembrane region" description="Helical" evidence="1">
    <location>
        <begin position="48"/>
        <end position="68"/>
    </location>
</feature>
<dbReference type="EMBL" id="MU157824">
    <property type="protein sequence ID" value="KAF9535532.1"/>
    <property type="molecule type" value="Genomic_DNA"/>
</dbReference>
<keyword evidence="1" id="KW-0472">Membrane</keyword>
<gene>
    <name evidence="2" type="ORF">CPB83DRAFT_18186</name>
</gene>
<evidence type="ECO:0000313" key="2">
    <source>
        <dbReference type="EMBL" id="KAF9535532.1"/>
    </source>
</evidence>
<reference evidence="2" key="1">
    <citation type="submission" date="2020-11" db="EMBL/GenBank/DDBJ databases">
        <authorList>
            <consortium name="DOE Joint Genome Institute"/>
            <person name="Ahrendt S."/>
            <person name="Riley R."/>
            <person name="Andreopoulos W."/>
            <person name="Labutti K."/>
            <person name="Pangilinan J."/>
            <person name="Ruiz-Duenas F.J."/>
            <person name="Barrasa J.M."/>
            <person name="Sanchez-Garcia M."/>
            <person name="Camarero S."/>
            <person name="Miyauchi S."/>
            <person name="Serrano A."/>
            <person name="Linde D."/>
            <person name="Babiker R."/>
            <person name="Drula E."/>
            <person name="Ayuso-Fernandez I."/>
            <person name="Pacheco R."/>
            <person name="Padilla G."/>
            <person name="Ferreira P."/>
            <person name="Barriuso J."/>
            <person name="Kellner H."/>
            <person name="Castanera R."/>
            <person name="Alfaro M."/>
            <person name="Ramirez L."/>
            <person name="Pisabarro A.G."/>
            <person name="Kuo A."/>
            <person name="Tritt A."/>
            <person name="Lipzen A."/>
            <person name="He G."/>
            <person name="Yan M."/>
            <person name="Ng V."/>
            <person name="Cullen D."/>
            <person name="Martin F."/>
            <person name="Rosso M.-N."/>
            <person name="Henrissat B."/>
            <person name="Hibbett D."/>
            <person name="Martinez A.T."/>
            <person name="Grigoriev I.V."/>
        </authorList>
    </citation>
    <scope>NUCLEOTIDE SEQUENCE</scope>
    <source>
        <strain evidence="2">CBS 506.95</strain>
    </source>
</reference>
<evidence type="ECO:0000256" key="1">
    <source>
        <dbReference type="SAM" id="Phobius"/>
    </source>
</evidence>
<keyword evidence="1" id="KW-0812">Transmembrane</keyword>
<organism evidence="2 3">
    <name type="scientific">Crepidotus variabilis</name>
    <dbReference type="NCBI Taxonomy" id="179855"/>
    <lineage>
        <taxon>Eukaryota</taxon>
        <taxon>Fungi</taxon>
        <taxon>Dikarya</taxon>
        <taxon>Basidiomycota</taxon>
        <taxon>Agaricomycotina</taxon>
        <taxon>Agaricomycetes</taxon>
        <taxon>Agaricomycetidae</taxon>
        <taxon>Agaricales</taxon>
        <taxon>Agaricineae</taxon>
        <taxon>Crepidotaceae</taxon>
        <taxon>Crepidotus</taxon>
    </lineage>
</organism>